<organism evidence="2 3">
    <name type="scientific">Candidatus Woesebacteria bacterium RIFCSPHIGHO2_01_FULL_39_28</name>
    <dbReference type="NCBI Taxonomy" id="1802496"/>
    <lineage>
        <taxon>Bacteria</taxon>
        <taxon>Candidatus Woeseibacteriota</taxon>
    </lineage>
</organism>
<feature type="transmembrane region" description="Helical" evidence="1">
    <location>
        <begin position="206"/>
        <end position="225"/>
    </location>
</feature>
<feature type="transmembrane region" description="Helical" evidence="1">
    <location>
        <begin position="6"/>
        <end position="25"/>
    </location>
</feature>
<accession>A0A1F7YMD2</accession>
<keyword evidence="1" id="KW-0472">Membrane</keyword>
<name>A0A1F7YMD2_9BACT</name>
<gene>
    <name evidence="2" type="ORF">A2627_04670</name>
</gene>
<dbReference type="Proteomes" id="UP000178851">
    <property type="component" value="Unassembled WGS sequence"/>
</dbReference>
<feature type="transmembrane region" description="Helical" evidence="1">
    <location>
        <begin position="144"/>
        <end position="165"/>
    </location>
</feature>
<feature type="transmembrane region" description="Helical" evidence="1">
    <location>
        <begin position="177"/>
        <end position="194"/>
    </location>
</feature>
<evidence type="ECO:0000313" key="2">
    <source>
        <dbReference type="EMBL" id="OGM27705.1"/>
    </source>
</evidence>
<reference evidence="2 3" key="1">
    <citation type="journal article" date="2016" name="Nat. Commun.">
        <title>Thousands of microbial genomes shed light on interconnected biogeochemical processes in an aquifer system.</title>
        <authorList>
            <person name="Anantharaman K."/>
            <person name="Brown C.T."/>
            <person name="Hug L.A."/>
            <person name="Sharon I."/>
            <person name="Castelle C.J."/>
            <person name="Probst A.J."/>
            <person name="Thomas B.C."/>
            <person name="Singh A."/>
            <person name="Wilkins M.J."/>
            <person name="Karaoz U."/>
            <person name="Brodie E.L."/>
            <person name="Williams K.H."/>
            <person name="Hubbard S.S."/>
            <person name="Banfield J.F."/>
        </authorList>
    </citation>
    <scope>NUCLEOTIDE SEQUENCE [LARGE SCALE GENOMIC DNA]</scope>
</reference>
<keyword evidence="1" id="KW-0812">Transmembrane</keyword>
<feature type="transmembrane region" description="Helical" evidence="1">
    <location>
        <begin position="231"/>
        <end position="252"/>
    </location>
</feature>
<protein>
    <submittedName>
        <fullName evidence="2">Uncharacterized protein</fullName>
    </submittedName>
</protein>
<sequence length="263" mass="31034">MDTNFLLLTIFTLMSSIVIPLYTILRKGMINKSLDDHIPQKFYSKQRMSKIALTNFFLLILTIILITLILLSIKSRRDLNYFSREDISIFLIYFLVVNLISYGAGMYIISIIKEQFTTKSLKNHPEYKILYLTNEYFHGPVSHVLIFSGGFTLFFLISILELFYATHEINLTKVSFYIIYGLLFGGLFLFAQLFNKTWKHQSPWMIGLFLLYLGVIYNYPVNLFFQPFNLFFITFGFILCTGLIIRHATYILRGERYKYDYKK</sequence>
<dbReference type="AlphaFoldDB" id="A0A1F7YMD2"/>
<feature type="transmembrane region" description="Helical" evidence="1">
    <location>
        <begin position="91"/>
        <end position="112"/>
    </location>
</feature>
<dbReference type="EMBL" id="MGGI01000003">
    <property type="protein sequence ID" value="OGM27705.1"/>
    <property type="molecule type" value="Genomic_DNA"/>
</dbReference>
<evidence type="ECO:0000256" key="1">
    <source>
        <dbReference type="SAM" id="Phobius"/>
    </source>
</evidence>
<comment type="caution">
    <text evidence="2">The sequence shown here is derived from an EMBL/GenBank/DDBJ whole genome shotgun (WGS) entry which is preliminary data.</text>
</comment>
<evidence type="ECO:0000313" key="3">
    <source>
        <dbReference type="Proteomes" id="UP000178851"/>
    </source>
</evidence>
<keyword evidence="1" id="KW-1133">Transmembrane helix</keyword>
<feature type="transmembrane region" description="Helical" evidence="1">
    <location>
        <begin position="51"/>
        <end position="71"/>
    </location>
</feature>
<proteinExistence type="predicted"/>